<dbReference type="SUPFAM" id="SSF51905">
    <property type="entry name" value="FAD/NAD(P)-binding domain"/>
    <property type="match status" value="1"/>
</dbReference>
<dbReference type="InterPro" id="IPR000447">
    <property type="entry name" value="G3P_DH_FAD-dep"/>
</dbReference>
<accession>A0A1F6GVE5</accession>
<evidence type="ECO:0000256" key="2">
    <source>
        <dbReference type="ARBA" id="ARBA00007330"/>
    </source>
</evidence>
<evidence type="ECO:0000256" key="1">
    <source>
        <dbReference type="ARBA" id="ARBA00001974"/>
    </source>
</evidence>
<protein>
    <recommendedName>
        <fullName evidence="10">Glycerol-3-phosphate dehydrogenase</fullName>
    </recommendedName>
</protein>
<reference evidence="8 9" key="1">
    <citation type="journal article" date="2016" name="Nat. Commun.">
        <title>Thousands of microbial genomes shed light on interconnected biogeochemical processes in an aquifer system.</title>
        <authorList>
            <person name="Anantharaman K."/>
            <person name="Brown C.T."/>
            <person name="Hug L.A."/>
            <person name="Sharon I."/>
            <person name="Castelle C.J."/>
            <person name="Probst A.J."/>
            <person name="Thomas B.C."/>
            <person name="Singh A."/>
            <person name="Wilkins M.J."/>
            <person name="Karaoz U."/>
            <person name="Brodie E.L."/>
            <person name="Williams K.H."/>
            <person name="Hubbard S.S."/>
            <person name="Banfield J.F."/>
        </authorList>
    </citation>
    <scope>NUCLEOTIDE SEQUENCE [LARGE SCALE GENOMIC DNA]</scope>
</reference>
<dbReference type="GO" id="GO:0004368">
    <property type="term" value="F:glycerol-3-phosphate dehydrogenase (quinone) activity"/>
    <property type="evidence" value="ECO:0007669"/>
    <property type="project" value="InterPro"/>
</dbReference>
<dbReference type="Pfam" id="PF01266">
    <property type="entry name" value="DAO"/>
    <property type="match status" value="1"/>
</dbReference>
<dbReference type="Proteomes" id="UP000177583">
    <property type="component" value="Unassembled WGS sequence"/>
</dbReference>
<comment type="caution">
    <text evidence="8">The sequence shown here is derived from an EMBL/GenBank/DDBJ whole genome shotgun (WGS) entry which is preliminary data.</text>
</comment>
<dbReference type="GO" id="GO:0046168">
    <property type="term" value="P:glycerol-3-phosphate catabolic process"/>
    <property type="evidence" value="ECO:0007669"/>
    <property type="project" value="TreeGrafter"/>
</dbReference>
<dbReference type="InterPro" id="IPR038299">
    <property type="entry name" value="DAO_C_sf"/>
</dbReference>
<proteinExistence type="inferred from homology"/>
<dbReference type="NCBIfam" id="NF008899">
    <property type="entry name" value="PRK12266.1"/>
    <property type="match status" value="1"/>
</dbReference>
<keyword evidence="4" id="KW-0274">FAD</keyword>
<dbReference type="AlphaFoldDB" id="A0A1F6GVE5"/>
<dbReference type="InterPro" id="IPR031656">
    <property type="entry name" value="DAO_C"/>
</dbReference>
<dbReference type="PANTHER" id="PTHR11985:SF15">
    <property type="entry name" value="GLYCEROL-3-PHOSPHATE DEHYDROGENASE, MITOCHONDRIAL"/>
    <property type="match status" value="1"/>
</dbReference>
<dbReference type="PANTHER" id="PTHR11985">
    <property type="entry name" value="GLYCEROL-3-PHOSPHATE DEHYDROGENASE"/>
    <property type="match status" value="1"/>
</dbReference>
<dbReference type="InterPro" id="IPR006076">
    <property type="entry name" value="FAD-dep_OxRdtase"/>
</dbReference>
<evidence type="ECO:0000256" key="5">
    <source>
        <dbReference type="ARBA" id="ARBA00023002"/>
    </source>
</evidence>
<comment type="cofactor">
    <cofactor evidence="1">
        <name>FAD</name>
        <dbReference type="ChEBI" id="CHEBI:57692"/>
    </cofactor>
</comment>
<dbReference type="PRINTS" id="PR01001">
    <property type="entry name" value="FADG3PDH"/>
</dbReference>
<dbReference type="Gene3D" id="3.30.9.10">
    <property type="entry name" value="D-Amino Acid Oxidase, subunit A, domain 2"/>
    <property type="match status" value="1"/>
</dbReference>
<dbReference type="EMBL" id="MFNF01000024">
    <property type="protein sequence ID" value="OGH02156.1"/>
    <property type="molecule type" value="Genomic_DNA"/>
</dbReference>
<sequence>MIGGGINGAGIAREAAYRGYNCLLAEQGDFAGATSSQSSKLIHGGIRYLEQGRMGLVFEALHERKTLLAIAPHLVSPLRFHIPVYRGDSRAGWLIGLGCKLYDLLAGPHNLTPSKRIQPQEFGQFPELAQEGLQAIFAYSDAQVFDARLTLETALSASLAGAVVRNYYRLVQAQPKGDRFLLEFLDLRTQTTEWAEAQVVINAAGAWTPQLDRWFTAKKKRPGLRFSRGIHLVVRAKDPHQHGFLTLPEGGRVVFVLPWAGNYTLIGTTESLYEGTDFAHIPPSEEEILYLLEVYRRYFPAQEIKRSEVLHIHSGVRSLIDQGESDLGQMSREYHIEGERLRGGQGYWAVFGGKITTYRSLGEKVMDQVGRGFPASAQTAKSTKASPLPGALPLANGQEQTARAALQEAGLDPSLEALWRGRYGNRWVAVAGLLGENPRYKEQLLPQGLWWAELAYLMDFELAHLAEDVLLRRTLLGYETGPAEAEKLQAAMVDLGVRSGQSPPPTPGLH</sequence>
<dbReference type="Pfam" id="PF16901">
    <property type="entry name" value="DAO_C"/>
    <property type="match status" value="1"/>
</dbReference>
<dbReference type="Gene3D" id="1.10.8.870">
    <property type="entry name" value="Alpha-glycerophosphate oxidase, cap domain"/>
    <property type="match status" value="1"/>
</dbReference>
<comment type="similarity">
    <text evidence="2">Belongs to the FAD-dependent glycerol-3-phosphate dehydrogenase family.</text>
</comment>
<dbReference type="NCBIfam" id="NF009906">
    <property type="entry name" value="PRK13369.1"/>
    <property type="match status" value="1"/>
</dbReference>
<evidence type="ECO:0000313" key="8">
    <source>
        <dbReference type="EMBL" id="OGH02156.1"/>
    </source>
</evidence>
<evidence type="ECO:0000256" key="3">
    <source>
        <dbReference type="ARBA" id="ARBA00022630"/>
    </source>
</evidence>
<feature type="domain" description="Alpha-glycerophosphate oxidase C-terminal" evidence="7">
    <location>
        <begin position="382"/>
        <end position="490"/>
    </location>
</feature>
<keyword evidence="3" id="KW-0285">Flavoprotein</keyword>
<dbReference type="Gene3D" id="3.50.50.60">
    <property type="entry name" value="FAD/NAD(P)-binding domain"/>
    <property type="match status" value="1"/>
</dbReference>
<keyword evidence="5" id="KW-0560">Oxidoreductase</keyword>
<name>A0A1F6GVE5_9PROT</name>
<gene>
    <name evidence="8" type="ORF">A2557_05215</name>
</gene>
<evidence type="ECO:0000259" key="6">
    <source>
        <dbReference type="Pfam" id="PF01266"/>
    </source>
</evidence>
<dbReference type="InterPro" id="IPR036188">
    <property type="entry name" value="FAD/NAD-bd_sf"/>
</dbReference>
<evidence type="ECO:0000259" key="7">
    <source>
        <dbReference type="Pfam" id="PF16901"/>
    </source>
</evidence>
<evidence type="ECO:0008006" key="10">
    <source>
        <dbReference type="Google" id="ProtNLM"/>
    </source>
</evidence>
<evidence type="ECO:0000256" key="4">
    <source>
        <dbReference type="ARBA" id="ARBA00022827"/>
    </source>
</evidence>
<feature type="domain" description="FAD dependent oxidoreductase" evidence="6">
    <location>
        <begin position="2"/>
        <end position="358"/>
    </location>
</feature>
<organism evidence="8 9">
    <name type="scientific">Candidatus Lambdaproteobacteria bacterium RIFOXYD2_FULL_56_26</name>
    <dbReference type="NCBI Taxonomy" id="1817773"/>
    <lineage>
        <taxon>Bacteria</taxon>
        <taxon>Pseudomonadati</taxon>
        <taxon>Pseudomonadota</taxon>
        <taxon>Candidatus Lambdaproteobacteria</taxon>
    </lineage>
</organism>
<evidence type="ECO:0000313" key="9">
    <source>
        <dbReference type="Proteomes" id="UP000177583"/>
    </source>
</evidence>